<dbReference type="InterPro" id="IPR029454">
    <property type="entry name" value="ODR-4-like"/>
</dbReference>
<evidence type="ECO:0000313" key="2">
    <source>
        <dbReference type="Ensembl" id="ENSEBUP00000000681.1"/>
    </source>
</evidence>
<keyword evidence="3" id="KW-1185">Reference proteome</keyword>
<name>A0A8C4N307_EPTBU</name>
<sequence length="148" mass="16788">MEDLLIDEPVRHDVSLEHGLMMPRRVFVPTPCVEFCDYLFGDENFADVMSHWKELLDPPLPLCEEQLDASPETLAVLADVEQEEFSQTGSLTRSTLPPPTRSTHRRLLRNPGKEAPSPLYFTPFDPPGCEFSLNRLPPCTRQDSCSQC</sequence>
<dbReference type="Pfam" id="PF14778">
    <property type="entry name" value="ODR4-like"/>
    <property type="match status" value="1"/>
</dbReference>
<reference evidence="2" key="1">
    <citation type="submission" date="2025-08" db="UniProtKB">
        <authorList>
            <consortium name="Ensembl"/>
        </authorList>
    </citation>
    <scope>IDENTIFICATION</scope>
</reference>
<dbReference type="Proteomes" id="UP000694388">
    <property type="component" value="Unplaced"/>
</dbReference>
<dbReference type="Ensembl" id="ENSEBUT00000000987.1">
    <property type="protein sequence ID" value="ENSEBUP00000000681.1"/>
    <property type="gene ID" value="ENSEBUG00000000775.1"/>
</dbReference>
<evidence type="ECO:0000256" key="1">
    <source>
        <dbReference type="SAM" id="MobiDB-lite"/>
    </source>
</evidence>
<accession>A0A8C4N307</accession>
<organism evidence="2 3">
    <name type="scientific">Eptatretus burgeri</name>
    <name type="common">Inshore hagfish</name>
    <dbReference type="NCBI Taxonomy" id="7764"/>
    <lineage>
        <taxon>Eukaryota</taxon>
        <taxon>Metazoa</taxon>
        <taxon>Chordata</taxon>
        <taxon>Craniata</taxon>
        <taxon>Vertebrata</taxon>
        <taxon>Cyclostomata</taxon>
        <taxon>Myxini</taxon>
        <taxon>Myxiniformes</taxon>
        <taxon>Myxinidae</taxon>
        <taxon>Eptatretinae</taxon>
        <taxon>Eptatretus</taxon>
    </lineage>
</organism>
<protein>
    <submittedName>
        <fullName evidence="2">Uncharacterized protein</fullName>
    </submittedName>
</protein>
<feature type="region of interest" description="Disordered" evidence="1">
    <location>
        <begin position="85"/>
        <end position="119"/>
    </location>
</feature>
<evidence type="ECO:0000313" key="3">
    <source>
        <dbReference type="Proteomes" id="UP000694388"/>
    </source>
</evidence>
<proteinExistence type="predicted"/>
<reference evidence="2" key="2">
    <citation type="submission" date="2025-09" db="UniProtKB">
        <authorList>
            <consortium name="Ensembl"/>
        </authorList>
    </citation>
    <scope>IDENTIFICATION</scope>
</reference>
<dbReference type="AlphaFoldDB" id="A0A8C4N307"/>